<dbReference type="PANTHER" id="PTHR43741:SF4">
    <property type="entry name" value="FMN-DEPENDENT NADH:QUINONE OXIDOREDUCTASE"/>
    <property type="match status" value="1"/>
</dbReference>
<dbReference type="GO" id="GO:0016491">
    <property type="term" value="F:oxidoreductase activity"/>
    <property type="evidence" value="ECO:0007669"/>
    <property type="project" value="UniProtKB-KW"/>
</dbReference>
<name>A0A449AUY1_9BACT</name>
<dbReference type="EMBL" id="LR215024">
    <property type="protein sequence ID" value="VEU70298.1"/>
    <property type="molecule type" value="Genomic_DNA"/>
</dbReference>
<feature type="domain" description="Flavodoxin-like fold" evidence="1">
    <location>
        <begin position="2"/>
        <end position="173"/>
    </location>
</feature>
<sequence>MKKILFLDGNLISNEKSYSWHIMNKFHEIAKNSNKYEISRFDLNKTKHGEIFLTKDTFPYYYDKVESDFWINKLKETDILVISCSMINFAAAPVVKNFVDSIAVANKTFSYKYSAKGDAIGLLTNINVIILGTQGAPKGWYPFSSHIEWLKGTFKFLGAKSVEAIEILGTKVPPISQIDPDSVSDAILEKFSELINK</sequence>
<dbReference type="Proteomes" id="UP000290815">
    <property type="component" value="Chromosome"/>
</dbReference>
<keyword evidence="3" id="KW-1185">Reference proteome</keyword>
<evidence type="ECO:0000313" key="3">
    <source>
        <dbReference type="Proteomes" id="UP000290815"/>
    </source>
</evidence>
<dbReference type="InterPro" id="IPR029039">
    <property type="entry name" value="Flavoprotein-like_sf"/>
</dbReference>
<dbReference type="RefSeq" id="WP_027333778.1">
    <property type="nucleotide sequence ID" value="NZ_LR215024.1"/>
</dbReference>
<dbReference type="InterPro" id="IPR003680">
    <property type="entry name" value="Flavodoxin_fold"/>
</dbReference>
<protein>
    <submittedName>
        <fullName evidence="2">FMN-dependent NADH-azoreductase</fullName>
        <ecNumber evidence="2">1.7.-.-</ecNumber>
    </submittedName>
</protein>
<organism evidence="2 3">
    <name type="scientific">Mycoplasmopsis glycophila</name>
    <dbReference type="NCBI Taxonomy" id="171285"/>
    <lineage>
        <taxon>Bacteria</taxon>
        <taxon>Bacillati</taxon>
        <taxon>Mycoplasmatota</taxon>
        <taxon>Mycoplasmoidales</taxon>
        <taxon>Metamycoplasmataceae</taxon>
        <taxon>Mycoplasmopsis</taxon>
    </lineage>
</organism>
<keyword evidence="2" id="KW-0560">Oxidoreductase</keyword>
<evidence type="ECO:0000259" key="1">
    <source>
        <dbReference type="Pfam" id="PF02525"/>
    </source>
</evidence>
<dbReference type="Pfam" id="PF02525">
    <property type="entry name" value="Flavodoxin_2"/>
    <property type="match status" value="1"/>
</dbReference>
<dbReference type="EC" id="1.7.-.-" evidence="2"/>
<dbReference type="AlphaFoldDB" id="A0A449AUY1"/>
<dbReference type="KEGG" id="mgly:NCTC10194_00303"/>
<gene>
    <name evidence="2" type="primary">azoR</name>
    <name evidence="2" type="ORF">NCTC10194_00303</name>
</gene>
<dbReference type="InterPro" id="IPR050104">
    <property type="entry name" value="FMN-dep_NADH:Q_OxRdtase_AzoR1"/>
</dbReference>
<dbReference type="PANTHER" id="PTHR43741">
    <property type="entry name" value="FMN-DEPENDENT NADH-AZOREDUCTASE 1"/>
    <property type="match status" value="1"/>
</dbReference>
<reference evidence="2 3" key="1">
    <citation type="submission" date="2019-01" db="EMBL/GenBank/DDBJ databases">
        <authorList>
            <consortium name="Pathogen Informatics"/>
        </authorList>
    </citation>
    <scope>NUCLEOTIDE SEQUENCE [LARGE SCALE GENOMIC DNA]</scope>
    <source>
        <strain evidence="2 3">NCTC10194</strain>
    </source>
</reference>
<proteinExistence type="predicted"/>
<dbReference type="Gene3D" id="3.40.50.360">
    <property type="match status" value="1"/>
</dbReference>
<accession>A0A449AUY1</accession>
<evidence type="ECO:0000313" key="2">
    <source>
        <dbReference type="EMBL" id="VEU70298.1"/>
    </source>
</evidence>
<dbReference type="NCBIfam" id="NF002370">
    <property type="entry name" value="PRK01355.1"/>
    <property type="match status" value="1"/>
</dbReference>
<dbReference type="SUPFAM" id="SSF52218">
    <property type="entry name" value="Flavoproteins"/>
    <property type="match status" value="1"/>
</dbReference>